<comment type="similarity">
    <text evidence="1">Belongs to the AHA1 family.</text>
</comment>
<sequence>MNPPFSVGCATPAYFHEEVVVEKPIAVVWNHLVNLDSMREWLGGDDYSVEVETTWMRGSAIVIRGMHHLPFENKGVILSFQPCEEVSFTHLSSLSRLPDQPSSYTKLRFAVHADEHRTVLKFEASGFPTMSIYRHLQFYWAGTLDAFRRYAESR</sequence>
<proteinExistence type="inferred from homology"/>
<evidence type="ECO:0000259" key="2">
    <source>
        <dbReference type="Pfam" id="PF08327"/>
    </source>
</evidence>
<dbReference type="EMBL" id="JADIKL010000003">
    <property type="protein sequence ID" value="MFK2930516.1"/>
    <property type="molecule type" value="Genomic_DNA"/>
</dbReference>
<accession>A0ABW8KES0</accession>
<feature type="domain" description="Activator of Hsp90 ATPase homologue 1/2-like C-terminal" evidence="2">
    <location>
        <begin position="24"/>
        <end position="152"/>
    </location>
</feature>
<dbReference type="InterPro" id="IPR013538">
    <property type="entry name" value="ASHA1/2-like_C"/>
</dbReference>
<reference evidence="3 4" key="1">
    <citation type="submission" date="2020-10" db="EMBL/GenBank/DDBJ databases">
        <title>Phylogeny of dyella-like bacteria.</title>
        <authorList>
            <person name="Fu J."/>
        </authorList>
    </citation>
    <scope>NUCLEOTIDE SEQUENCE [LARGE SCALE GENOMIC DNA]</scope>
    <source>
        <strain evidence="3 4">DKC-1</strain>
    </source>
</reference>
<evidence type="ECO:0000313" key="4">
    <source>
        <dbReference type="Proteomes" id="UP001620397"/>
    </source>
</evidence>
<organism evidence="3 4">
    <name type="scientific">Dyella agri</name>
    <dbReference type="NCBI Taxonomy" id="1926869"/>
    <lineage>
        <taxon>Bacteria</taxon>
        <taxon>Pseudomonadati</taxon>
        <taxon>Pseudomonadota</taxon>
        <taxon>Gammaproteobacteria</taxon>
        <taxon>Lysobacterales</taxon>
        <taxon>Rhodanobacteraceae</taxon>
        <taxon>Dyella</taxon>
    </lineage>
</organism>
<comment type="caution">
    <text evidence="3">The sequence shown here is derived from an EMBL/GenBank/DDBJ whole genome shotgun (WGS) entry which is preliminary data.</text>
</comment>
<evidence type="ECO:0000256" key="1">
    <source>
        <dbReference type="ARBA" id="ARBA00006817"/>
    </source>
</evidence>
<dbReference type="RefSeq" id="WP_404537491.1">
    <property type="nucleotide sequence ID" value="NZ_JADIKL010000003.1"/>
</dbReference>
<dbReference type="InterPro" id="IPR023393">
    <property type="entry name" value="START-like_dom_sf"/>
</dbReference>
<dbReference type="Proteomes" id="UP001620397">
    <property type="component" value="Unassembled WGS sequence"/>
</dbReference>
<dbReference type="Pfam" id="PF08327">
    <property type="entry name" value="AHSA1"/>
    <property type="match status" value="1"/>
</dbReference>
<dbReference type="Gene3D" id="3.30.530.20">
    <property type="match status" value="1"/>
</dbReference>
<evidence type="ECO:0000313" key="3">
    <source>
        <dbReference type="EMBL" id="MFK2930516.1"/>
    </source>
</evidence>
<dbReference type="SUPFAM" id="SSF55961">
    <property type="entry name" value="Bet v1-like"/>
    <property type="match status" value="1"/>
</dbReference>
<protein>
    <submittedName>
        <fullName evidence="3">SRPBCC domain-containing protein</fullName>
    </submittedName>
</protein>
<name>A0ABW8KES0_9GAMM</name>
<keyword evidence="4" id="KW-1185">Reference proteome</keyword>
<gene>
    <name evidence="3" type="ORF">ISP14_06905</name>
</gene>